<proteinExistence type="predicted"/>
<evidence type="ECO:0000313" key="2">
    <source>
        <dbReference type="EMBL" id="MCD7451166.1"/>
    </source>
</evidence>
<evidence type="ECO:0000313" key="3">
    <source>
        <dbReference type="Proteomes" id="UP000823775"/>
    </source>
</evidence>
<reference evidence="2 3" key="1">
    <citation type="journal article" date="2021" name="BMC Genomics">
        <title>Datura genome reveals duplications of psychoactive alkaloid biosynthetic genes and high mutation rate following tissue culture.</title>
        <authorList>
            <person name="Rajewski A."/>
            <person name="Carter-House D."/>
            <person name="Stajich J."/>
            <person name="Litt A."/>
        </authorList>
    </citation>
    <scope>NUCLEOTIDE SEQUENCE [LARGE SCALE GENOMIC DNA]</scope>
    <source>
        <strain evidence="2">AR-01</strain>
    </source>
</reference>
<dbReference type="InterPro" id="IPR058680">
    <property type="entry name" value="NBD_SMAX1-like"/>
</dbReference>
<feature type="domain" description="SMAX1-like nucleotide binding" evidence="1">
    <location>
        <begin position="1"/>
        <end position="46"/>
    </location>
</feature>
<dbReference type="Pfam" id="PF23569">
    <property type="entry name" value="NBD_SMAX1"/>
    <property type="match status" value="1"/>
</dbReference>
<organism evidence="2 3">
    <name type="scientific">Datura stramonium</name>
    <name type="common">Jimsonweed</name>
    <name type="synonym">Common thornapple</name>
    <dbReference type="NCBI Taxonomy" id="4076"/>
    <lineage>
        <taxon>Eukaryota</taxon>
        <taxon>Viridiplantae</taxon>
        <taxon>Streptophyta</taxon>
        <taxon>Embryophyta</taxon>
        <taxon>Tracheophyta</taxon>
        <taxon>Spermatophyta</taxon>
        <taxon>Magnoliopsida</taxon>
        <taxon>eudicotyledons</taxon>
        <taxon>Gunneridae</taxon>
        <taxon>Pentapetalae</taxon>
        <taxon>asterids</taxon>
        <taxon>lamiids</taxon>
        <taxon>Solanales</taxon>
        <taxon>Solanaceae</taxon>
        <taxon>Solanoideae</taxon>
        <taxon>Datureae</taxon>
        <taxon>Datura</taxon>
    </lineage>
</organism>
<gene>
    <name evidence="2" type="ORF">HAX54_009894</name>
</gene>
<accession>A0ABS8RYC1</accession>
<keyword evidence="3" id="KW-1185">Reference proteome</keyword>
<sequence length="112" mass="12984">MIMEIGRLVCSFGENEKFWLVGIATFQSYMRYRGSNNSLESVWDLSCYCTWWKFGSQSQPDSDTQIELRSKTFEAGEFSCGEEKLQLTCCCNSDSTLSNLPSWLKDERPKKY</sequence>
<evidence type="ECO:0000259" key="1">
    <source>
        <dbReference type="Pfam" id="PF23569"/>
    </source>
</evidence>
<name>A0ABS8RYC1_DATST</name>
<protein>
    <recommendedName>
        <fullName evidence="1">SMAX1-like nucleotide binding domain-containing protein</fullName>
    </recommendedName>
</protein>
<dbReference type="EMBL" id="JACEIK010000154">
    <property type="protein sequence ID" value="MCD7451166.1"/>
    <property type="molecule type" value="Genomic_DNA"/>
</dbReference>
<comment type="caution">
    <text evidence="2">The sequence shown here is derived from an EMBL/GenBank/DDBJ whole genome shotgun (WGS) entry which is preliminary data.</text>
</comment>
<dbReference type="Proteomes" id="UP000823775">
    <property type="component" value="Unassembled WGS sequence"/>
</dbReference>